<dbReference type="SUPFAM" id="SSF51197">
    <property type="entry name" value="Clavaminate synthase-like"/>
    <property type="match status" value="1"/>
</dbReference>
<evidence type="ECO:0000313" key="6">
    <source>
        <dbReference type="Proteomes" id="UP001365542"/>
    </source>
</evidence>
<feature type="compositionally biased region" description="Low complexity" evidence="3">
    <location>
        <begin position="62"/>
        <end position="77"/>
    </location>
</feature>
<dbReference type="PROSITE" id="PS51471">
    <property type="entry name" value="FE2OG_OXY"/>
    <property type="match status" value="1"/>
</dbReference>
<proteinExistence type="inferred from homology"/>
<accession>A0AAV9WVM7</accession>
<organism evidence="5 6">
    <name type="scientific">Orbilia ellipsospora</name>
    <dbReference type="NCBI Taxonomy" id="2528407"/>
    <lineage>
        <taxon>Eukaryota</taxon>
        <taxon>Fungi</taxon>
        <taxon>Dikarya</taxon>
        <taxon>Ascomycota</taxon>
        <taxon>Pezizomycotina</taxon>
        <taxon>Orbiliomycetes</taxon>
        <taxon>Orbiliales</taxon>
        <taxon>Orbiliaceae</taxon>
        <taxon>Orbilia</taxon>
    </lineage>
</organism>
<dbReference type="InterPro" id="IPR044861">
    <property type="entry name" value="IPNS-like_FE2OG_OXY"/>
</dbReference>
<dbReference type="EMBL" id="JAVHJO010000015">
    <property type="protein sequence ID" value="KAK6527584.1"/>
    <property type="molecule type" value="Genomic_DNA"/>
</dbReference>
<dbReference type="PANTHER" id="PTHR47990">
    <property type="entry name" value="2-OXOGLUTARATE (2OG) AND FE(II)-DEPENDENT OXYGENASE SUPERFAMILY PROTEIN-RELATED"/>
    <property type="match status" value="1"/>
</dbReference>
<keyword evidence="6" id="KW-1185">Reference proteome</keyword>
<dbReference type="GO" id="GO:0016491">
    <property type="term" value="F:oxidoreductase activity"/>
    <property type="evidence" value="ECO:0007669"/>
    <property type="project" value="UniProtKB-KW"/>
</dbReference>
<feature type="compositionally biased region" description="Basic and acidic residues" evidence="3">
    <location>
        <begin position="274"/>
        <end position="286"/>
    </location>
</feature>
<dbReference type="Proteomes" id="UP001365542">
    <property type="component" value="Unassembled WGS sequence"/>
</dbReference>
<dbReference type="GO" id="GO:0046872">
    <property type="term" value="F:metal ion binding"/>
    <property type="evidence" value="ECO:0007669"/>
    <property type="project" value="UniProtKB-KW"/>
</dbReference>
<protein>
    <recommendedName>
        <fullName evidence="4">Fe2OG dioxygenase domain-containing protein</fullName>
    </recommendedName>
</protein>
<sequence>MAWLTSHLRTLFANKTPKNPPKHESSELSPPKDKTKRSKSRRRKGPTREEKGKGRALDSEYAASTATSSSSHTTNSSAITDSDLLPILHYTELHLVPQILTQFPAFYIVGHPLPPAPLAQAKQILTSSDEVKAKLIHPRKSTVRGYNSAKSSGREWWDYSPEESGTKLNLDDEEFRVATKEYFEQSIALLQRICAEFNTAAEAEGQGVVVPEEIVKDAGFSTMRYLRYSPTLIDSENKDKEVVEEMKTLSVATKSSGASSKSSRSRESSTSPPAKKEDGTSLPRMEAHTDHGVLTLMTATEPSGLYVWDRNGKIFSAPPIENTVLVIAGDLMTHFTAVDGKSPLDGEGALGDKTVLPTVHAVVIPKGAGERYSVAVFLRPKKDLVVSKKKTKKEGSEEVEEMTFGRWAEEKGNIRGRRCWMLGQDKLSGGEDI</sequence>
<comment type="caution">
    <text evidence="5">The sequence shown here is derived from an EMBL/GenBank/DDBJ whole genome shotgun (WGS) entry which is preliminary data.</text>
</comment>
<feature type="domain" description="Fe2OG dioxygenase" evidence="4">
    <location>
        <begin position="261"/>
        <end position="380"/>
    </location>
</feature>
<feature type="compositionally biased region" description="Basic residues" evidence="3">
    <location>
        <begin position="34"/>
        <end position="45"/>
    </location>
</feature>
<keyword evidence="2" id="KW-0479">Metal-binding</keyword>
<dbReference type="Gene3D" id="2.60.120.330">
    <property type="entry name" value="B-lactam Antibiotic, Isopenicillin N Synthase, Chain"/>
    <property type="match status" value="1"/>
</dbReference>
<evidence type="ECO:0000256" key="1">
    <source>
        <dbReference type="ARBA" id="ARBA00008056"/>
    </source>
</evidence>
<name>A0AAV9WVM7_9PEZI</name>
<feature type="region of interest" description="Disordered" evidence="3">
    <location>
        <begin position="249"/>
        <end position="286"/>
    </location>
</feature>
<dbReference type="InterPro" id="IPR027443">
    <property type="entry name" value="IPNS-like_sf"/>
</dbReference>
<keyword evidence="2" id="KW-0560">Oxidoreductase</keyword>
<feature type="compositionally biased region" description="Basic and acidic residues" evidence="3">
    <location>
        <begin position="21"/>
        <end position="33"/>
    </location>
</feature>
<evidence type="ECO:0000256" key="2">
    <source>
        <dbReference type="RuleBase" id="RU003682"/>
    </source>
</evidence>
<keyword evidence="2" id="KW-0408">Iron</keyword>
<dbReference type="AlphaFoldDB" id="A0AAV9WVM7"/>
<reference evidence="5 6" key="1">
    <citation type="submission" date="2019-10" db="EMBL/GenBank/DDBJ databases">
        <authorList>
            <person name="Palmer J.M."/>
        </authorList>
    </citation>
    <scope>NUCLEOTIDE SEQUENCE [LARGE SCALE GENOMIC DNA]</scope>
    <source>
        <strain evidence="5 6">TWF694</strain>
    </source>
</reference>
<evidence type="ECO:0000256" key="3">
    <source>
        <dbReference type="SAM" id="MobiDB-lite"/>
    </source>
</evidence>
<gene>
    <name evidence="5" type="ORF">TWF694_004568</name>
</gene>
<feature type="compositionally biased region" description="Basic and acidic residues" evidence="3">
    <location>
        <begin position="46"/>
        <end position="58"/>
    </location>
</feature>
<evidence type="ECO:0000259" key="4">
    <source>
        <dbReference type="PROSITE" id="PS51471"/>
    </source>
</evidence>
<feature type="compositionally biased region" description="Low complexity" evidence="3">
    <location>
        <begin position="250"/>
        <end position="262"/>
    </location>
</feature>
<dbReference type="InterPro" id="IPR050231">
    <property type="entry name" value="Iron_ascorbate_oxido_reductase"/>
</dbReference>
<dbReference type="InterPro" id="IPR005123">
    <property type="entry name" value="Oxoglu/Fe-dep_dioxygenase_dom"/>
</dbReference>
<evidence type="ECO:0000313" key="5">
    <source>
        <dbReference type="EMBL" id="KAK6527584.1"/>
    </source>
</evidence>
<dbReference type="Pfam" id="PF03171">
    <property type="entry name" value="2OG-FeII_Oxy"/>
    <property type="match status" value="1"/>
</dbReference>
<comment type="similarity">
    <text evidence="1 2">Belongs to the iron/ascorbate-dependent oxidoreductase family.</text>
</comment>
<feature type="region of interest" description="Disordered" evidence="3">
    <location>
        <begin position="1"/>
        <end position="77"/>
    </location>
</feature>